<proteinExistence type="inferred from homology"/>
<keyword evidence="3 9" id="KW-1134">Transmembrane beta strand</keyword>
<dbReference type="PROSITE" id="PS01156">
    <property type="entry name" value="TONB_DEPENDENT_REC_2"/>
    <property type="match status" value="1"/>
</dbReference>
<dbReference type="SUPFAM" id="SSF56935">
    <property type="entry name" value="Porins"/>
    <property type="match status" value="1"/>
</dbReference>
<dbReference type="GO" id="GO:0044718">
    <property type="term" value="P:siderophore transmembrane transport"/>
    <property type="evidence" value="ECO:0007669"/>
    <property type="project" value="TreeGrafter"/>
</dbReference>
<organism evidence="14 15">
    <name type="scientific">Novosphingobium marinum</name>
    <dbReference type="NCBI Taxonomy" id="1514948"/>
    <lineage>
        <taxon>Bacteria</taxon>
        <taxon>Pseudomonadati</taxon>
        <taxon>Pseudomonadota</taxon>
        <taxon>Alphaproteobacteria</taxon>
        <taxon>Sphingomonadales</taxon>
        <taxon>Sphingomonadaceae</taxon>
        <taxon>Novosphingobium</taxon>
    </lineage>
</organism>
<dbReference type="PANTHER" id="PTHR30069:SF39">
    <property type="entry name" value="BLL6183 PROTEIN"/>
    <property type="match status" value="1"/>
</dbReference>
<evidence type="ECO:0000256" key="6">
    <source>
        <dbReference type="ARBA" id="ARBA00023077"/>
    </source>
</evidence>
<dbReference type="Pfam" id="PF00593">
    <property type="entry name" value="TonB_dep_Rec_b-barrel"/>
    <property type="match status" value="1"/>
</dbReference>
<feature type="domain" description="TonB-dependent receptor-like beta-barrel" evidence="12">
    <location>
        <begin position="317"/>
        <end position="695"/>
    </location>
</feature>
<evidence type="ECO:0000256" key="4">
    <source>
        <dbReference type="ARBA" id="ARBA00022692"/>
    </source>
</evidence>
<keyword evidence="2 9" id="KW-0813">Transport</keyword>
<dbReference type="EMBL" id="JACBZF010000002">
    <property type="protein sequence ID" value="NYH94842.1"/>
    <property type="molecule type" value="Genomic_DNA"/>
</dbReference>
<dbReference type="Gene3D" id="2.40.170.20">
    <property type="entry name" value="TonB-dependent receptor, beta-barrel domain"/>
    <property type="match status" value="1"/>
</dbReference>
<dbReference type="PANTHER" id="PTHR30069">
    <property type="entry name" value="TONB-DEPENDENT OUTER MEMBRANE RECEPTOR"/>
    <property type="match status" value="1"/>
</dbReference>
<dbReference type="InterPro" id="IPR036942">
    <property type="entry name" value="Beta-barrel_TonB_sf"/>
</dbReference>
<dbReference type="InterPro" id="IPR010917">
    <property type="entry name" value="TonB_rcpt_CS"/>
</dbReference>
<sequence>MIIVTAPGGASDLEDALGLERQDIRVAGTPDLLGALTRNFAGVTLQDAQNNPWQPNLLYRGYVASPLQGQAQGLAVYVDGARFNQPFGDTVNFDLIPDAAIEAVTLRDASPLYGLNALGGALVIETATGRSVQGIEGAAAIGSYGERDISLSAGDAIGSFSYFGALQYREEEGWRDFSPSDLVNGYIDLGFDGERAGVHVKFIGADTDLTGNGVAPVELLAARRRSVFTWPDNTRNRYGRISLHPWFAIADGLRFEATLYRQRRKAATLNGDAADIEGCEADELEGLICLETVGADEEEQQGVLTDANGNTFADVLAGSDYGVLNRGNIKTRSEGILAQVVGEHDFAGRTNRLTAGFSYDSSESEFSTSTELGELTDERSVTGLGLFIDQGDGSIAPVGLETRTRFWSGFLSDTLPLGDTLTAEIGLRYNHARVRLIDQLGTTLNGDHSFSRLNPGIELDWRAASGLTLRAGYSETNRVPTAAELSCADENAPCSLTNFFIADPPLEQVVARSFELGASGSRERGAWTFDWLLSGYRTTNTNDIQYVAADIRGRAFFRNIGETRRQGVEASMKARRGGLQLLFSYAFIDATYRSAITLSSPANPEAGEGGLVEVAPGDRLPGLPRHSATLSVDHSGRLSGRGFTIGGDVVARSSQYLVGDEANRNSPIPGYVLFNLRGSVELAGGISFFGELRNVFDRRYETFGTFSEVDEIELVEAPDASDPRALGPGAPRRWTAGMRFSF</sequence>
<evidence type="ECO:0000256" key="7">
    <source>
        <dbReference type="ARBA" id="ARBA00023136"/>
    </source>
</evidence>
<keyword evidence="6 11" id="KW-0798">TonB box</keyword>
<evidence type="ECO:0000256" key="9">
    <source>
        <dbReference type="PROSITE-ProRule" id="PRU01360"/>
    </source>
</evidence>
<dbReference type="PROSITE" id="PS52016">
    <property type="entry name" value="TONB_DEPENDENT_REC_3"/>
    <property type="match status" value="1"/>
</dbReference>
<evidence type="ECO:0000256" key="3">
    <source>
        <dbReference type="ARBA" id="ARBA00022452"/>
    </source>
</evidence>
<accession>A0A7Y9XUN8</accession>
<keyword evidence="15" id="KW-1185">Reference proteome</keyword>
<comment type="subcellular location">
    <subcellularLocation>
        <location evidence="1 9">Cell outer membrane</location>
        <topology evidence="1 9">Multi-pass membrane protein</topology>
    </subcellularLocation>
</comment>
<name>A0A7Y9XUN8_9SPHN</name>
<gene>
    <name evidence="14" type="ORF">FHS75_001161</name>
</gene>
<evidence type="ECO:0000256" key="8">
    <source>
        <dbReference type="ARBA" id="ARBA00023237"/>
    </source>
</evidence>
<evidence type="ECO:0000259" key="12">
    <source>
        <dbReference type="Pfam" id="PF00593"/>
    </source>
</evidence>
<dbReference type="Gene3D" id="2.170.130.10">
    <property type="entry name" value="TonB-dependent receptor, plug domain"/>
    <property type="match status" value="1"/>
</dbReference>
<dbReference type="InterPro" id="IPR039426">
    <property type="entry name" value="TonB-dep_rcpt-like"/>
</dbReference>
<evidence type="ECO:0000256" key="5">
    <source>
        <dbReference type="ARBA" id="ARBA00022729"/>
    </source>
</evidence>
<dbReference type="GO" id="GO:0009279">
    <property type="term" value="C:cell outer membrane"/>
    <property type="evidence" value="ECO:0007669"/>
    <property type="project" value="UniProtKB-SubCell"/>
</dbReference>
<keyword evidence="7 9" id="KW-0472">Membrane</keyword>
<dbReference type="Pfam" id="PF07715">
    <property type="entry name" value="Plug"/>
    <property type="match status" value="1"/>
</dbReference>
<evidence type="ECO:0000313" key="14">
    <source>
        <dbReference type="EMBL" id="NYH94842.1"/>
    </source>
</evidence>
<reference evidence="14 15" key="1">
    <citation type="submission" date="2020-07" db="EMBL/GenBank/DDBJ databases">
        <title>Genomic Encyclopedia of Type Strains, Phase IV (KMG-IV): sequencing the most valuable type-strain genomes for metagenomic binning, comparative biology and taxonomic classification.</title>
        <authorList>
            <person name="Goeker M."/>
        </authorList>
    </citation>
    <scope>NUCLEOTIDE SEQUENCE [LARGE SCALE GENOMIC DNA]</scope>
    <source>
        <strain evidence="14 15">DSM 29043</strain>
    </source>
</reference>
<keyword evidence="8 9" id="KW-0998">Cell outer membrane</keyword>
<comment type="caution">
    <text evidence="14">The sequence shown here is derived from an EMBL/GenBank/DDBJ whole genome shotgun (WGS) entry which is preliminary data.</text>
</comment>
<dbReference type="InterPro" id="IPR000531">
    <property type="entry name" value="Beta-barrel_TonB"/>
</dbReference>
<dbReference type="GO" id="GO:0015344">
    <property type="term" value="F:siderophore uptake transmembrane transporter activity"/>
    <property type="evidence" value="ECO:0007669"/>
    <property type="project" value="TreeGrafter"/>
</dbReference>
<keyword evidence="4 9" id="KW-0812">Transmembrane</keyword>
<dbReference type="InterPro" id="IPR012910">
    <property type="entry name" value="Plug_dom"/>
</dbReference>
<evidence type="ECO:0000256" key="10">
    <source>
        <dbReference type="PROSITE-ProRule" id="PRU10144"/>
    </source>
</evidence>
<protein>
    <submittedName>
        <fullName evidence="14">Outer membrane receptor protein involved in Fe transport</fullName>
    </submittedName>
</protein>
<evidence type="ECO:0000256" key="11">
    <source>
        <dbReference type="RuleBase" id="RU003357"/>
    </source>
</evidence>
<evidence type="ECO:0000259" key="13">
    <source>
        <dbReference type="Pfam" id="PF07715"/>
    </source>
</evidence>
<evidence type="ECO:0000256" key="2">
    <source>
        <dbReference type="ARBA" id="ARBA00022448"/>
    </source>
</evidence>
<keyword evidence="5" id="KW-0732">Signal</keyword>
<dbReference type="AlphaFoldDB" id="A0A7Y9XUN8"/>
<comment type="similarity">
    <text evidence="9 11">Belongs to the TonB-dependent receptor family.</text>
</comment>
<dbReference type="InterPro" id="IPR037066">
    <property type="entry name" value="Plug_dom_sf"/>
</dbReference>
<feature type="short sequence motif" description="TonB C-terminal box" evidence="10">
    <location>
        <begin position="725"/>
        <end position="742"/>
    </location>
</feature>
<evidence type="ECO:0000313" key="15">
    <source>
        <dbReference type="Proteomes" id="UP000522081"/>
    </source>
</evidence>
<dbReference type="Proteomes" id="UP000522081">
    <property type="component" value="Unassembled WGS sequence"/>
</dbReference>
<feature type="domain" description="TonB-dependent receptor plug" evidence="13">
    <location>
        <begin position="20"/>
        <end position="121"/>
    </location>
</feature>
<keyword evidence="14" id="KW-0675">Receptor</keyword>
<evidence type="ECO:0000256" key="1">
    <source>
        <dbReference type="ARBA" id="ARBA00004571"/>
    </source>
</evidence>